<reference evidence="1 2" key="1">
    <citation type="journal article" date="2019" name="Sci. Rep.">
        <title>Orb-weaving spider Araneus ventricosus genome elucidates the spidroin gene catalogue.</title>
        <authorList>
            <person name="Kono N."/>
            <person name="Nakamura H."/>
            <person name="Ohtoshi R."/>
            <person name="Moran D.A.P."/>
            <person name="Shinohara A."/>
            <person name="Yoshida Y."/>
            <person name="Fujiwara M."/>
            <person name="Mori M."/>
            <person name="Tomita M."/>
            <person name="Arakawa K."/>
        </authorList>
    </citation>
    <scope>NUCLEOTIDE SEQUENCE [LARGE SCALE GENOMIC DNA]</scope>
</reference>
<protein>
    <submittedName>
        <fullName evidence="1">Uncharacterized protein</fullName>
    </submittedName>
</protein>
<gene>
    <name evidence="1" type="ORF">AVEN_214698_1</name>
</gene>
<dbReference type="Proteomes" id="UP000499080">
    <property type="component" value="Unassembled WGS sequence"/>
</dbReference>
<sequence>MQEVPKSPVSFLCRTLGAISCQDGRSAEFSFFSRIGLIAGSSSWAFFISHEDQGFTDAVVKTFTEVSVSIPNFSRNWSNVCSFLYRIFERGRLHFLERSLCDAGFRNHTPEVFVSSELSGLQVP</sequence>
<organism evidence="1 2">
    <name type="scientific">Araneus ventricosus</name>
    <name type="common">Orbweaver spider</name>
    <name type="synonym">Epeira ventricosa</name>
    <dbReference type="NCBI Taxonomy" id="182803"/>
    <lineage>
        <taxon>Eukaryota</taxon>
        <taxon>Metazoa</taxon>
        <taxon>Ecdysozoa</taxon>
        <taxon>Arthropoda</taxon>
        <taxon>Chelicerata</taxon>
        <taxon>Arachnida</taxon>
        <taxon>Araneae</taxon>
        <taxon>Araneomorphae</taxon>
        <taxon>Entelegynae</taxon>
        <taxon>Araneoidea</taxon>
        <taxon>Araneidae</taxon>
        <taxon>Araneus</taxon>
    </lineage>
</organism>
<keyword evidence="2" id="KW-1185">Reference proteome</keyword>
<dbReference type="EMBL" id="BGPR01035820">
    <property type="protein sequence ID" value="GBO10830.1"/>
    <property type="molecule type" value="Genomic_DNA"/>
</dbReference>
<evidence type="ECO:0000313" key="2">
    <source>
        <dbReference type="Proteomes" id="UP000499080"/>
    </source>
</evidence>
<comment type="caution">
    <text evidence="1">The sequence shown here is derived from an EMBL/GenBank/DDBJ whole genome shotgun (WGS) entry which is preliminary data.</text>
</comment>
<dbReference type="AlphaFoldDB" id="A0A4Y2UGU4"/>
<proteinExistence type="predicted"/>
<accession>A0A4Y2UGU4</accession>
<evidence type="ECO:0000313" key="1">
    <source>
        <dbReference type="EMBL" id="GBO10830.1"/>
    </source>
</evidence>
<name>A0A4Y2UGU4_ARAVE</name>